<name>A0A9N9RAY6_9NEOP</name>
<evidence type="ECO:0000256" key="1">
    <source>
        <dbReference type="SAM" id="Coils"/>
    </source>
</evidence>
<organism evidence="2 3">
    <name type="scientific">Diatraea saccharalis</name>
    <name type="common">sugarcane borer</name>
    <dbReference type="NCBI Taxonomy" id="40085"/>
    <lineage>
        <taxon>Eukaryota</taxon>
        <taxon>Metazoa</taxon>
        <taxon>Ecdysozoa</taxon>
        <taxon>Arthropoda</taxon>
        <taxon>Hexapoda</taxon>
        <taxon>Insecta</taxon>
        <taxon>Pterygota</taxon>
        <taxon>Neoptera</taxon>
        <taxon>Endopterygota</taxon>
        <taxon>Lepidoptera</taxon>
        <taxon>Glossata</taxon>
        <taxon>Ditrysia</taxon>
        <taxon>Pyraloidea</taxon>
        <taxon>Crambidae</taxon>
        <taxon>Crambinae</taxon>
        <taxon>Diatraea</taxon>
    </lineage>
</organism>
<dbReference type="GO" id="GO:0006366">
    <property type="term" value="P:transcription by RNA polymerase II"/>
    <property type="evidence" value="ECO:0007669"/>
    <property type="project" value="InterPro"/>
</dbReference>
<dbReference type="GO" id="GO:0005634">
    <property type="term" value="C:nucleus"/>
    <property type="evidence" value="ECO:0007669"/>
    <property type="project" value="InterPro"/>
</dbReference>
<dbReference type="EMBL" id="OU893336">
    <property type="protein sequence ID" value="CAG9793189.1"/>
    <property type="molecule type" value="Genomic_DNA"/>
</dbReference>
<evidence type="ECO:0000313" key="3">
    <source>
        <dbReference type="Proteomes" id="UP001153714"/>
    </source>
</evidence>
<dbReference type="OrthoDB" id="8115220at2759"/>
<dbReference type="AlphaFoldDB" id="A0A9N9RAY6"/>
<protein>
    <submittedName>
        <fullName evidence="2">Uncharacterized protein</fullName>
    </submittedName>
</protein>
<gene>
    <name evidence="2" type="ORF">DIATSA_LOCUS10650</name>
</gene>
<feature type="coiled-coil region" evidence="1">
    <location>
        <begin position="29"/>
        <end position="59"/>
    </location>
</feature>
<reference evidence="2" key="1">
    <citation type="submission" date="2021-12" db="EMBL/GenBank/DDBJ databases">
        <authorList>
            <person name="King R."/>
        </authorList>
    </citation>
    <scope>NUCLEOTIDE SEQUENCE</scope>
</reference>
<evidence type="ECO:0000313" key="2">
    <source>
        <dbReference type="EMBL" id="CAG9793189.1"/>
    </source>
</evidence>
<keyword evidence="3" id="KW-1185">Reference proteome</keyword>
<reference evidence="2" key="2">
    <citation type="submission" date="2022-10" db="EMBL/GenBank/DDBJ databases">
        <authorList>
            <consortium name="ENA_rothamsted_submissions"/>
            <consortium name="culmorum"/>
            <person name="King R."/>
        </authorList>
    </citation>
    <scope>NUCLEOTIDE SEQUENCE</scope>
</reference>
<dbReference type="Pfam" id="PF15497">
    <property type="entry name" value="SNAPC5"/>
    <property type="match status" value="1"/>
</dbReference>
<dbReference type="Proteomes" id="UP001153714">
    <property type="component" value="Chromosome 5"/>
</dbReference>
<dbReference type="InterPro" id="IPR029138">
    <property type="entry name" value="SNAPC5"/>
</dbReference>
<sequence length="165" mass="19125">MDQKSMYHRNRVAEEAHLLSEEKWILEALDKIKKQRNCLQIERLQLESMKNQLKNSSNKIVDNDVMIQSNLEKTPVTFTMDMMQKASGLEPQDIKAKEHLLVAESVCNKEELNLNVTNSSFSQIPAIEVDAEEYEDEYDEEDGEDLLIDMNMFMHGTQITSNNNK</sequence>
<accession>A0A9N9RAY6</accession>
<proteinExistence type="predicted"/>
<keyword evidence="1" id="KW-0175">Coiled coil</keyword>
<dbReference type="GO" id="GO:0006384">
    <property type="term" value="P:transcription initiation at RNA polymerase III promoter"/>
    <property type="evidence" value="ECO:0007669"/>
    <property type="project" value="InterPro"/>
</dbReference>